<dbReference type="Gene3D" id="2.180.10.10">
    <property type="entry name" value="RHS repeat-associated core"/>
    <property type="match status" value="1"/>
</dbReference>
<sequence length="483" mass="53807">MRGFWNFLGHIVSNNPWFGSIFNRIFNKAPEANNDVATIFEDSSININILGNDIDSNGDKLIISSISSNNGTVSINSDGTLHYVPNENYNGIDTIHYTISDGRGGTSSAEVKVTIEAVNDAPTQITLITNSVYENSAGAKIGDLSTQDVDDTMHIYSVSDDRFEVVDDILKLKDGVSLDYENENSINLDITSTDAAGESVTQSLIINVNDIDESGSGQDDGCQMGYRLIGQYSNQDGGFFQYKYDITYDDKGNIIKTEVDDYGPQYYYDVDGIADTTSEYNYDSNGNIATISTSRFEEISKVENYIYDQNNNLLSKTSDYNADGIMDSTITYTYDNNNVSSMNEYYGENMAIDSTTTYTYDENGNMLAEDRISNFSEHDRTIYAYDENNNIISKNIDIGANGSIESSTTYTYDYEQNGYTQTINYDYGNDGSIDKTASNIYDNNGLLISSNDNYVSAIVTYVYEYGCISQNYEAPYLNYGYVM</sequence>
<reference evidence="1" key="1">
    <citation type="submission" date="2015-11" db="EMBL/GenBank/DDBJ databases">
        <authorList>
            <person name="Zhang Y."/>
            <person name="Guo Z."/>
        </authorList>
    </citation>
    <scope>NUCLEOTIDE SEQUENCE</scope>
    <source>
        <strain evidence="1">BN30871</strain>
    </source>
</reference>
<dbReference type="EMBL" id="FAXN01000063">
    <property type="protein sequence ID" value="CUV66116.1"/>
    <property type="molecule type" value="Genomic_DNA"/>
</dbReference>
<dbReference type="Pfam" id="PF17963">
    <property type="entry name" value="Big_9"/>
    <property type="match status" value="1"/>
</dbReference>
<gene>
    <name evidence="1" type="ORF">BN3087_600013</name>
</gene>
<dbReference type="Gene3D" id="2.60.40.3440">
    <property type="match status" value="1"/>
</dbReference>
<organism evidence="1">
    <name type="scientific">Sulfurovum sp. enrichment culture clone C5</name>
    <dbReference type="NCBI Taxonomy" id="497650"/>
    <lineage>
        <taxon>Bacteria</taxon>
        <taxon>Pseudomonadati</taxon>
        <taxon>Campylobacterota</taxon>
        <taxon>Epsilonproteobacteria</taxon>
        <taxon>Campylobacterales</taxon>
        <taxon>Sulfurovaceae</taxon>
        <taxon>Sulfurovum</taxon>
        <taxon>environmental samples</taxon>
    </lineage>
</organism>
<proteinExistence type="predicted"/>
<dbReference type="AlphaFoldDB" id="A0A0S4XP81"/>
<protein>
    <submittedName>
        <fullName evidence="1">Uncharacterized protein</fullName>
    </submittedName>
</protein>
<evidence type="ECO:0000313" key="1">
    <source>
        <dbReference type="EMBL" id="CUV66116.1"/>
    </source>
</evidence>
<name>A0A0S4XP81_9BACT</name>
<accession>A0A0S4XP81</accession>